<dbReference type="PANTHER" id="PTHR37728">
    <property type="entry name" value="BNAA04G26730D PROTEIN"/>
    <property type="match status" value="1"/>
</dbReference>
<accession>A0A2P2P3W3</accession>
<evidence type="ECO:0000313" key="2">
    <source>
        <dbReference type="EMBL" id="MBX49445.1"/>
    </source>
</evidence>
<proteinExistence type="predicted"/>
<feature type="region of interest" description="Disordered" evidence="1">
    <location>
        <begin position="30"/>
        <end position="69"/>
    </location>
</feature>
<evidence type="ECO:0000256" key="1">
    <source>
        <dbReference type="SAM" id="MobiDB-lite"/>
    </source>
</evidence>
<sequence length="147" mass="16180">MWATYSALPPTPVRTACSSATAPFPLTVSAQSRQLPRGSSSSIPHNKNQLQIKKQEQEEQKRKQQTAGLSGLDVLWAMQRAAAEKSKGSGIGGTKKNKKRRELSSAGACRVEDAVNYSKVRPLCIKSDWGARLEQLEKRLKDLSETK</sequence>
<organism evidence="2">
    <name type="scientific">Rhizophora mucronata</name>
    <name type="common">Asiatic mangrove</name>
    <dbReference type="NCBI Taxonomy" id="61149"/>
    <lineage>
        <taxon>Eukaryota</taxon>
        <taxon>Viridiplantae</taxon>
        <taxon>Streptophyta</taxon>
        <taxon>Embryophyta</taxon>
        <taxon>Tracheophyta</taxon>
        <taxon>Spermatophyta</taxon>
        <taxon>Magnoliopsida</taxon>
        <taxon>eudicotyledons</taxon>
        <taxon>Gunneridae</taxon>
        <taxon>Pentapetalae</taxon>
        <taxon>rosids</taxon>
        <taxon>fabids</taxon>
        <taxon>Malpighiales</taxon>
        <taxon>Rhizophoraceae</taxon>
        <taxon>Rhizophora</taxon>
    </lineage>
</organism>
<dbReference type="PANTHER" id="PTHR37728:SF1">
    <property type="entry name" value="OS06G0132300 PROTEIN"/>
    <property type="match status" value="1"/>
</dbReference>
<reference evidence="2" key="1">
    <citation type="submission" date="2018-02" db="EMBL/GenBank/DDBJ databases">
        <title>Rhizophora mucronata_Transcriptome.</title>
        <authorList>
            <person name="Meera S.P."/>
            <person name="Sreeshan A."/>
            <person name="Augustine A."/>
        </authorList>
    </citation>
    <scope>NUCLEOTIDE SEQUENCE</scope>
    <source>
        <tissue evidence="2">Leaf</tissue>
    </source>
</reference>
<name>A0A2P2P3W3_RHIMU</name>
<feature type="region of interest" description="Disordered" evidence="1">
    <location>
        <begin position="83"/>
        <end position="106"/>
    </location>
</feature>
<feature type="compositionally biased region" description="Polar residues" evidence="1">
    <location>
        <begin position="30"/>
        <end position="46"/>
    </location>
</feature>
<protein>
    <submittedName>
        <fullName evidence="2">Uncharacterized protein LOC105642785</fullName>
    </submittedName>
</protein>
<dbReference type="EMBL" id="GGEC01068961">
    <property type="protein sequence ID" value="MBX49445.1"/>
    <property type="molecule type" value="Transcribed_RNA"/>
</dbReference>
<dbReference type="AlphaFoldDB" id="A0A2P2P3W3"/>
<feature type="compositionally biased region" description="Basic and acidic residues" evidence="1">
    <location>
        <begin position="53"/>
        <end position="62"/>
    </location>
</feature>